<evidence type="ECO:0000256" key="10">
    <source>
        <dbReference type="SAM" id="Phobius"/>
    </source>
</evidence>
<organism evidence="11 12">
    <name type="scientific">Paramecium sonneborni</name>
    <dbReference type="NCBI Taxonomy" id="65129"/>
    <lineage>
        <taxon>Eukaryota</taxon>
        <taxon>Sar</taxon>
        <taxon>Alveolata</taxon>
        <taxon>Ciliophora</taxon>
        <taxon>Intramacronucleata</taxon>
        <taxon>Oligohymenophorea</taxon>
        <taxon>Peniculida</taxon>
        <taxon>Parameciidae</taxon>
        <taxon>Paramecium</taxon>
    </lineage>
</organism>
<comment type="subcellular location">
    <subcellularLocation>
        <location evidence="1">Endomembrane system</location>
        <topology evidence="1">Multi-pass membrane protein</topology>
    </subcellularLocation>
    <subcellularLocation>
        <location evidence="3">Endoplasmic reticulum membrane</location>
    </subcellularLocation>
    <subcellularLocation>
        <location evidence="2">Nucleus envelope</location>
    </subcellularLocation>
</comment>
<reference evidence="11" key="1">
    <citation type="submission" date="2021-01" db="EMBL/GenBank/DDBJ databases">
        <authorList>
            <consortium name="Genoscope - CEA"/>
            <person name="William W."/>
        </authorList>
    </citation>
    <scope>NUCLEOTIDE SEQUENCE</scope>
</reference>
<feature type="transmembrane region" description="Helical" evidence="10">
    <location>
        <begin position="424"/>
        <end position="442"/>
    </location>
</feature>
<dbReference type="PANTHER" id="PTHR13416">
    <property type="match status" value="1"/>
</dbReference>
<gene>
    <name evidence="11" type="ORF">PSON_ATCC_30995.1.T1850068</name>
</gene>
<comment type="similarity">
    <text evidence="4">Belongs to the TMEM43 family.</text>
</comment>
<evidence type="ECO:0000256" key="7">
    <source>
        <dbReference type="ARBA" id="ARBA00022989"/>
    </source>
</evidence>
<dbReference type="PROSITE" id="PS51257">
    <property type="entry name" value="PROKAR_LIPOPROTEIN"/>
    <property type="match status" value="1"/>
</dbReference>
<keyword evidence="12" id="KW-1185">Reference proteome</keyword>
<feature type="transmembrane region" description="Helical" evidence="10">
    <location>
        <begin position="357"/>
        <end position="378"/>
    </location>
</feature>
<evidence type="ECO:0000256" key="6">
    <source>
        <dbReference type="ARBA" id="ARBA00022824"/>
    </source>
</evidence>
<evidence type="ECO:0000256" key="5">
    <source>
        <dbReference type="ARBA" id="ARBA00022692"/>
    </source>
</evidence>
<keyword evidence="5 10" id="KW-0812">Transmembrane</keyword>
<protein>
    <recommendedName>
        <fullName evidence="13">Transmembrane protein</fullName>
    </recommendedName>
</protein>
<dbReference type="GO" id="GO:0006629">
    <property type="term" value="P:lipid metabolic process"/>
    <property type="evidence" value="ECO:0007669"/>
    <property type="project" value="TreeGrafter"/>
</dbReference>
<dbReference type="Proteomes" id="UP000692954">
    <property type="component" value="Unassembled WGS sequence"/>
</dbReference>
<evidence type="ECO:0000256" key="3">
    <source>
        <dbReference type="ARBA" id="ARBA00004586"/>
    </source>
</evidence>
<evidence type="ECO:0008006" key="13">
    <source>
        <dbReference type="Google" id="ProtNLM"/>
    </source>
</evidence>
<dbReference type="GO" id="GO:0071763">
    <property type="term" value="P:nuclear membrane organization"/>
    <property type="evidence" value="ECO:0007669"/>
    <property type="project" value="TreeGrafter"/>
</dbReference>
<dbReference type="PANTHER" id="PTHR13416:SF2">
    <property type="entry name" value="TRANSMEMBRANE PROTEIN 43"/>
    <property type="match status" value="1"/>
</dbReference>
<evidence type="ECO:0000313" key="11">
    <source>
        <dbReference type="EMBL" id="CAD8128313.1"/>
    </source>
</evidence>
<dbReference type="GO" id="GO:0005789">
    <property type="term" value="C:endoplasmic reticulum membrane"/>
    <property type="evidence" value="ECO:0007669"/>
    <property type="project" value="UniProtKB-SubCell"/>
</dbReference>
<evidence type="ECO:0000256" key="4">
    <source>
        <dbReference type="ARBA" id="ARBA00006627"/>
    </source>
</evidence>
<dbReference type="AlphaFoldDB" id="A0A8S1RLS5"/>
<dbReference type="EMBL" id="CAJJDN010000185">
    <property type="protein sequence ID" value="CAD8128313.1"/>
    <property type="molecule type" value="Genomic_DNA"/>
</dbReference>
<evidence type="ECO:0000256" key="1">
    <source>
        <dbReference type="ARBA" id="ARBA00004127"/>
    </source>
</evidence>
<name>A0A8S1RLS5_9CILI</name>
<keyword evidence="7 10" id="KW-1133">Transmembrane helix</keyword>
<dbReference type="InterPro" id="IPR012430">
    <property type="entry name" value="TMEM43_fam"/>
</dbReference>
<evidence type="ECO:0000313" key="12">
    <source>
        <dbReference type="Proteomes" id="UP000692954"/>
    </source>
</evidence>
<evidence type="ECO:0000256" key="9">
    <source>
        <dbReference type="ARBA" id="ARBA00023242"/>
    </source>
</evidence>
<feature type="transmembrane region" description="Helical" evidence="10">
    <location>
        <begin position="50"/>
        <end position="72"/>
    </location>
</feature>
<comment type="caution">
    <text evidence="11">The sequence shown here is derived from an EMBL/GenBank/DDBJ whole genome shotgun (WGS) entry which is preliminary data.</text>
</comment>
<keyword evidence="9" id="KW-0539">Nucleus</keyword>
<dbReference type="GO" id="GO:0005637">
    <property type="term" value="C:nuclear inner membrane"/>
    <property type="evidence" value="ECO:0007669"/>
    <property type="project" value="TreeGrafter"/>
</dbReference>
<proteinExistence type="inferred from homology"/>
<sequence length="446" mass="51865">MIRYYQQYHSFFAFATFSLLISSCNAINHLREHIQKYQNKHFRSTHQEEIPYVAFIFGFLVIFWAFITLWYNERRYSITWFRLEQTKKLCISINSAEVNPNTNNQLIHINGESKTNDQIVDAAFGLQMKDCIKLVRKVEMYQWVQKSRSNKRSGRTIYYVQEWSSFFHSECTDEHSNDQSKWIVEEETQTNLNVRLGAYLISKSLAEQTEAKESLIMFMNNQQAVANYFGQQKGFQNFEANGEYIYFQQNKGAVTLNDLRVSFNAARTGPTTIVSQQNNDSFTPFIIHDNFEQTLAGQQNLENVQISCLNFCCVCCKYCKAVDFTEINWIFESILTKDQVFQSCVQELEYITMIFRIIGNLLMGLGFCMIFSPIWWLISLFPLVGFFLASFSGFIFFLVSLIISIPFSLLIMGLAQLFYNPKQGIVFIALCCVIGAGIFFYIQSQS</sequence>
<keyword evidence="6" id="KW-0256">Endoplasmic reticulum</keyword>
<dbReference type="Pfam" id="PF07787">
    <property type="entry name" value="TMEM43"/>
    <property type="match status" value="1"/>
</dbReference>
<evidence type="ECO:0000256" key="2">
    <source>
        <dbReference type="ARBA" id="ARBA00004259"/>
    </source>
</evidence>
<dbReference type="OrthoDB" id="312754at2759"/>
<evidence type="ECO:0000256" key="8">
    <source>
        <dbReference type="ARBA" id="ARBA00023136"/>
    </source>
</evidence>
<feature type="transmembrane region" description="Helical" evidence="10">
    <location>
        <begin position="384"/>
        <end position="412"/>
    </location>
</feature>
<keyword evidence="8 10" id="KW-0472">Membrane</keyword>
<accession>A0A8S1RLS5</accession>